<evidence type="ECO:0000313" key="2">
    <source>
        <dbReference type="EMBL" id="KAF4438637.1"/>
    </source>
</evidence>
<dbReference type="AlphaFoldDB" id="A0A8H4JTC2"/>
<feature type="signal peptide" evidence="1">
    <location>
        <begin position="1"/>
        <end position="16"/>
    </location>
</feature>
<proteinExistence type="predicted"/>
<evidence type="ECO:0000256" key="1">
    <source>
        <dbReference type="SAM" id="SignalP"/>
    </source>
</evidence>
<gene>
    <name evidence="2" type="ORF">FACUT_4746</name>
</gene>
<keyword evidence="1" id="KW-0732">Signal</keyword>
<reference evidence="2 3" key="1">
    <citation type="submission" date="2020-01" db="EMBL/GenBank/DDBJ databases">
        <title>Identification and distribution of gene clusters putatively required for synthesis of sphingolipid metabolism inhibitors in phylogenetically diverse species of the filamentous fungus Fusarium.</title>
        <authorList>
            <person name="Kim H.-S."/>
            <person name="Busman M."/>
            <person name="Brown D.W."/>
            <person name="Divon H."/>
            <person name="Uhlig S."/>
            <person name="Proctor R.H."/>
        </authorList>
    </citation>
    <scope>NUCLEOTIDE SEQUENCE [LARGE SCALE GENOMIC DNA]</scope>
    <source>
        <strain evidence="2 3">NRRL 13308</strain>
    </source>
</reference>
<name>A0A8H4JTC2_9HYPO</name>
<keyword evidence="3" id="KW-1185">Reference proteome</keyword>
<comment type="caution">
    <text evidence="2">The sequence shown here is derived from an EMBL/GenBank/DDBJ whole genome shotgun (WGS) entry which is preliminary data.</text>
</comment>
<feature type="chain" id="PRO_5034302047" evidence="1">
    <location>
        <begin position="17"/>
        <end position="115"/>
    </location>
</feature>
<organism evidence="2 3">
    <name type="scientific">Fusarium acutatum</name>
    <dbReference type="NCBI Taxonomy" id="78861"/>
    <lineage>
        <taxon>Eukaryota</taxon>
        <taxon>Fungi</taxon>
        <taxon>Dikarya</taxon>
        <taxon>Ascomycota</taxon>
        <taxon>Pezizomycotina</taxon>
        <taxon>Sordariomycetes</taxon>
        <taxon>Hypocreomycetidae</taxon>
        <taxon>Hypocreales</taxon>
        <taxon>Nectriaceae</taxon>
        <taxon>Fusarium</taxon>
        <taxon>Fusarium fujikuroi species complex</taxon>
    </lineage>
</organism>
<dbReference type="EMBL" id="JAADJF010000110">
    <property type="protein sequence ID" value="KAF4438637.1"/>
    <property type="molecule type" value="Genomic_DNA"/>
</dbReference>
<dbReference type="Proteomes" id="UP000536711">
    <property type="component" value="Unassembled WGS sequence"/>
</dbReference>
<dbReference type="OrthoDB" id="5097998at2759"/>
<sequence length="115" mass="12857">MGSKWAVLFLPLLSSGIEFVPRHDGEEMACSTTDSTFHHQLQREQDNMAHAKAQDELQKRYEEGSQPLEDPEMEHMISQADEMMGKPARMLIAQAGLLRSTTTSFSLLDHGAAQV</sequence>
<accession>A0A8H4JTC2</accession>
<evidence type="ECO:0000313" key="3">
    <source>
        <dbReference type="Proteomes" id="UP000536711"/>
    </source>
</evidence>
<protein>
    <submittedName>
        <fullName evidence="2">Uncharacterized protein</fullName>
    </submittedName>
</protein>